<organism evidence="1 2">
    <name type="scientific">Mucor plumbeus</name>
    <dbReference type="NCBI Taxonomy" id="97098"/>
    <lineage>
        <taxon>Eukaryota</taxon>
        <taxon>Fungi</taxon>
        <taxon>Fungi incertae sedis</taxon>
        <taxon>Mucoromycota</taxon>
        <taxon>Mucoromycotina</taxon>
        <taxon>Mucoromycetes</taxon>
        <taxon>Mucorales</taxon>
        <taxon>Mucorineae</taxon>
        <taxon>Mucoraceae</taxon>
        <taxon>Mucor</taxon>
    </lineage>
</organism>
<protein>
    <submittedName>
        <fullName evidence="1">Uncharacterized protein</fullName>
    </submittedName>
</protein>
<dbReference type="OrthoDB" id="2288930at2759"/>
<dbReference type="AlphaFoldDB" id="A0A8H7URP4"/>
<sequence length="453" mass="52059">MPKGKPLKTRVLGLSKGYKYKEWLNSELNVDEPFINYFKFADTFDGSQSATNYHYTDLLKKLSTGQSNKLTKIASTAKRLYDSRNKLDSEFGKRYKEYWEMKNEDINLQRTMRAQNQQTVLRLNEITNNQIQHLAQMANNSEISDRVTAISEFDETEEEFEEDSITERVMKQTANLPSTDKSSRVGELKIIDLSLQITVEILKAETSAAQFESIMKATKIDLNPMSIQANTLIKGLNDTPLSVQALRKAIYHLGFHDNFDLITNHDIGFIEVTVRHFLDFMNSPNSPLNTIMLERTAATYLIIFIVNQLFISNNDVIKLGWLEREFFSTDRTKFDGIIFKVGDKSIAPGLVEFSGGINDKTSSQKNAKDIEKLYTNMVKVMEDIKTDKMFCMRCFGHNIYFEKLVHYDGVMYRTVDVVVEIPTTPRKLIAYINEIPNILAWKEALINHALNLN</sequence>
<name>A0A8H7URP4_9FUNG</name>
<comment type="caution">
    <text evidence="1">The sequence shown here is derived from an EMBL/GenBank/DDBJ whole genome shotgun (WGS) entry which is preliminary data.</text>
</comment>
<reference evidence="1" key="1">
    <citation type="submission" date="2020-12" db="EMBL/GenBank/DDBJ databases">
        <title>Metabolic potential, ecology and presence of endohyphal bacteria is reflected in genomic diversity of Mucoromycotina.</title>
        <authorList>
            <person name="Muszewska A."/>
            <person name="Okrasinska A."/>
            <person name="Steczkiewicz K."/>
            <person name="Drgas O."/>
            <person name="Orlowska M."/>
            <person name="Perlinska-Lenart U."/>
            <person name="Aleksandrzak-Piekarczyk T."/>
            <person name="Szatraj K."/>
            <person name="Zielenkiewicz U."/>
            <person name="Pilsyk S."/>
            <person name="Malc E."/>
            <person name="Mieczkowski P."/>
            <person name="Kruszewska J.S."/>
            <person name="Biernat P."/>
            <person name="Pawlowska J."/>
        </authorList>
    </citation>
    <scope>NUCLEOTIDE SEQUENCE</scope>
    <source>
        <strain evidence="1">CBS 226.32</strain>
    </source>
</reference>
<evidence type="ECO:0000313" key="2">
    <source>
        <dbReference type="Proteomes" id="UP000650833"/>
    </source>
</evidence>
<evidence type="ECO:0000313" key="1">
    <source>
        <dbReference type="EMBL" id="KAG2189593.1"/>
    </source>
</evidence>
<gene>
    <name evidence="1" type="ORF">INT46_001669</name>
</gene>
<dbReference type="EMBL" id="JAEPRC010001399">
    <property type="protein sequence ID" value="KAG2189593.1"/>
    <property type="molecule type" value="Genomic_DNA"/>
</dbReference>
<dbReference type="Proteomes" id="UP000650833">
    <property type="component" value="Unassembled WGS sequence"/>
</dbReference>
<accession>A0A8H7URP4</accession>
<proteinExistence type="predicted"/>
<keyword evidence="2" id="KW-1185">Reference proteome</keyword>